<dbReference type="PANTHER" id="PTHR43877:SF2">
    <property type="entry name" value="AMINOALKYLPHOSPHONATE N-ACETYLTRANSFERASE-RELATED"/>
    <property type="match status" value="1"/>
</dbReference>
<accession>A0A5Q0MD48</accession>
<evidence type="ECO:0000256" key="1">
    <source>
        <dbReference type="ARBA" id="ARBA00022679"/>
    </source>
</evidence>
<evidence type="ECO:0000259" key="3">
    <source>
        <dbReference type="PROSITE" id="PS51186"/>
    </source>
</evidence>
<feature type="domain" description="N-acetyltransferase" evidence="3">
    <location>
        <begin position="6"/>
        <end position="154"/>
    </location>
</feature>
<dbReference type="CDD" id="cd04301">
    <property type="entry name" value="NAT_SF"/>
    <property type="match status" value="1"/>
</dbReference>
<gene>
    <name evidence="4" type="ORF">GFK26_31665</name>
</gene>
<dbReference type="Proteomes" id="UP000326780">
    <property type="component" value="Chromosome"/>
</dbReference>
<evidence type="ECO:0000313" key="5">
    <source>
        <dbReference type="Proteomes" id="UP000326780"/>
    </source>
</evidence>
<dbReference type="InterPro" id="IPR050832">
    <property type="entry name" value="Bact_Acetyltransf"/>
</dbReference>
<dbReference type="Pfam" id="PF00583">
    <property type="entry name" value="Acetyltransf_1"/>
    <property type="match status" value="1"/>
</dbReference>
<dbReference type="PROSITE" id="PS51186">
    <property type="entry name" value="GNAT"/>
    <property type="match status" value="1"/>
</dbReference>
<dbReference type="Gene3D" id="3.40.630.30">
    <property type="match status" value="1"/>
</dbReference>
<reference evidence="4 5" key="1">
    <citation type="submission" date="2019-10" db="EMBL/GenBank/DDBJ databases">
        <title>Complete genome sequence of Variovorax paradoxus 5C-2.</title>
        <authorList>
            <person name="Gogoleva N.E."/>
            <person name="Balkin A.S."/>
        </authorList>
    </citation>
    <scope>NUCLEOTIDE SEQUENCE [LARGE SCALE GENOMIC DNA]</scope>
    <source>
        <strain evidence="4 5">5C-2</strain>
    </source>
</reference>
<dbReference type="SUPFAM" id="SSF55729">
    <property type="entry name" value="Acyl-CoA N-acyltransferases (Nat)"/>
    <property type="match status" value="1"/>
</dbReference>
<name>A0A5Q0MD48_VARPD</name>
<sequence length="154" mass="17548">MTSPALVIRPPTPDDFAAWKPLWDGYNAFYGREGATALPDAVTQVTWQRFFDAYEPVHALVAERDGQLVGLVHYLFHRSTTRIEPTCYLQDLFTQSSERGRGVGRQLIQGVYDEVRRAGGYRVYWQTHTTNAAGRMLYDKVAKHEGFIVYATMV</sequence>
<evidence type="ECO:0000313" key="4">
    <source>
        <dbReference type="EMBL" id="QFZ87008.1"/>
    </source>
</evidence>
<protein>
    <submittedName>
        <fullName evidence="4">GNAT family N-acetyltransferase</fullName>
    </submittedName>
</protein>
<keyword evidence="2" id="KW-0012">Acyltransferase</keyword>
<dbReference type="EMBL" id="CP045644">
    <property type="protein sequence ID" value="QFZ87008.1"/>
    <property type="molecule type" value="Genomic_DNA"/>
</dbReference>
<organism evidence="4 5">
    <name type="scientific">Variovorax paradoxus</name>
    <dbReference type="NCBI Taxonomy" id="34073"/>
    <lineage>
        <taxon>Bacteria</taxon>
        <taxon>Pseudomonadati</taxon>
        <taxon>Pseudomonadota</taxon>
        <taxon>Betaproteobacteria</taxon>
        <taxon>Burkholderiales</taxon>
        <taxon>Comamonadaceae</taxon>
        <taxon>Variovorax</taxon>
    </lineage>
</organism>
<dbReference type="InterPro" id="IPR000182">
    <property type="entry name" value="GNAT_dom"/>
</dbReference>
<dbReference type="RefSeq" id="WP_153285446.1">
    <property type="nucleotide sequence ID" value="NZ_CP045644.1"/>
</dbReference>
<dbReference type="GO" id="GO:0016747">
    <property type="term" value="F:acyltransferase activity, transferring groups other than amino-acyl groups"/>
    <property type="evidence" value="ECO:0007669"/>
    <property type="project" value="InterPro"/>
</dbReference>
<evidence type="ECO:0000256" key="2">
    <source>
        <dbReference type="ARBA" id="ARBA00023315"/>
    </source>
</evidence>
<dbReference type="AlphaFoldDB" id="A0A5Q0MD48"/>
<dbReference type="InterPro" id="IPR016181">
    <property type="entry name" value="Acyl_CoA_acyltransferase"/>
</dbReference>
<proteinExistence type="predicted"/>
<dbReference type="PANTHER" id="PTHR43877">
    <property type="entry name" value="AMINOALKYLPHOSPHONATE N-ACETYLTRANSFERASE-RELATED-RELATED"/>
    <property type="match status" value="1"/>
</dbReference>
<keyword evidence="1 4" id="KW-0808">Transferase</keyword>